<dbReference type="Pfam" id="PF08856">
    <property type="entry name" value="DUF1826"/>
    <property type="match status" value="1"/>
</dbReference>
<comment type="caution">
    <text evidence="1">The sequence shown here is derived from an EMBL/GenBank/DDBJ whole genome shotgun (WGS) entry which is preliminary data.</text>
</comment>
<organism evidence="1 2">
    <name type="scientific">Halomonas urmiana</name>
    <dbReference type="NCBI Taxonomy" id="490901"/>
    <lineage>
        <taxon>Bacteria</taxon>
        <taxon>Pseudomonadati</taxon>
        <taxon>Pseudomonadota</taxon>
        <taxon>Gammaproteobacteria</taxon>
        <taxon>Oceanospirillales</taxon>
        <taxon>Halomonadaceae</taxon>
        <taxon>Halomonas</taxon>
    </lineage>
</organism>
<evidence type="ECO:0000313" key="2">
    <source>
        <dbReference type="Proteomes" id="UP000306973"/>
    </source>
</evidence>
<proteinExistence type="predicted"/>
<dbReference type="InterPro" id="IPR014955">
    <property type="entry name" value="DUF1826"/>
</dbReference>
<evidence type="ECO:0000313" key="1">
    <source>
        <dbReference type="EMBL" id="TLF52352.1"/>
    </source>
</evidence>
<dbReference type="OrthoDB" id="5342505at2"/>
<accession>A0A5R8MMD3</accession>
<protein>
    <submittedName>
        <fullName evidence="1">DUF1826 domain-containing protein</fullName>
    </submittedName>
</protein>
<sequence>MPSSALRQTSPRSRTTLRHAEGEEISILPRIFEEEINIAIMRRRLAHGVEAGVKAQLQSERALSFAWLGPAGDALRAELSQHLHAPDGCGDLIEDVVTLADAMAYLFDTDTVGLRLRRLDSAMCPRFHCDNLPVRLVTTYHGPGSEWLPEWAVNRHGLGAPRPEKPEIVTEPSAVERLGIGDLALLKGNGWIGNEAHGLVHRSPDLPAGQQRLLLTLDPA</sequence>
<gene>
    <name evidence="1" type="ORF">FEI13_05685</name>
</gene>
<dbReference type="AlphaFoldDB" id="A0A5R8MMD3"/>
<keyword evidence="2" id="KW-1185">Reference proteome</keyword>
<dbReference type="RefSeq" id="WP_138180227.1">
    <property type="nucleotide sequence ID" value="NZ_VBUI01000006.1"/>
</dbReference>
<reference evidence="1 2" key="1">
    <citation type="journal article" date="2007" name="Int. J. Syst. Evol. Microbiol.">
        <title>Halomonas saccharevitans sp. nov., Halomonas arcis sp. nov. and Halomonas subterranea sp. nov., halophilic bacteria isolated from hypersaline environments of China.</title>
        <authorList>
            <person name="Xu X.W."/>
            <person name="Wu Y.H."/>
            <person name="Zhou Z."/>
            <person name="Wang C.S."/>
            <person name="Zhou Y.G."/>
            <person name="Zhang H.B."/>
            <person name="Wang Y."/>
            <person name="Wu M."/>
        </authorList>
    </citation>
    <scope>NUCLEOTIDE SEQUENCE [LARGE SCALE GENOMIC DNA]</scope>
    <source>
        <strain evidence="1 2">TBZ3</strain>
    </source>
</reference>
<dbReference type="Proteomes" id="UP000306973">
    <property type="component" value="Unassembled WGS sequence"/>
</dbReference>
<name>A0A5R8MMD3_9GAMM</name>
<dbReference type="EMBL" id="VBUI01000006">
    <property type="protein sequence ID" value="TLF52352.1"/>
    <property type="molecule type" value="Genomic_DNA"/>
</dbReference>